<dbReference type="Proteomes" id="UP000197098">
    <property type="component" value="Chromosome"/>
</dbReference>
<keyword evidence="1" id="KW-0812">Transmembrane</keyword>
<sequence length="104" mass="12387">MVLSEISIKEHLIFFIISIFNLNKCNITIWVIKNMMTFLDIIPFYISIINLFTKKTFLKIRLITSPVFHSFTIKRAHSIFCKCKPIRFKIINISDINFIEKIIF</sequence>
<feature type="transmembrane region" description="Helical" evidence="1">
    <location>
        <begin position="12"/>
        <end position="31"/>
    </location>
</feature>
<evidence type="ECO:0000256" key="1">
    <source>
        <dbReference type="SAM" id="Phobius"/>
    </source>
</evidence>
<feature type="transmembrane region" description="Helical" evidence="1">
    <location>
        <begin position="37"/>
        <end position="53"/>
    </location>
</feature>
<organism evidence="2 3">
    <name type="scientific">Kluyvera genomosp. 3</name>
    <dbReference type="NCBI Taxonomy" id="2774055"/>
    <lineage>
        <taxon>Bacteria</taxon>
        <taxon>Pseudomonadati</taxon>
        <taxon>Pseudomonadota</taxon>
        <taxon>Gammaproteobacteria</taxon>
        <taxon>Enterobacterales</taxon>
        <taxon>Enterobacteriaceae</taxon>
        <taxon>Kluyvera</taxon>
    </lineage>
</organism>
<gene>
    <name evidence="2" type="ORF">CEW81_07210</name>
</gene>
<evidence type="ECO:0000313" key="3">
    <source>
        <dbReference type="Proteomes" id="UP000197098"/>
    </source>
</evidence>
<name>A0A248KIB2_9ENTR</name>
<proteinExistence type="predicted"/>
<reference evidence="2 3" key="1">
    <citation type="submission" date="2017-06" db="EMBL/GenBank/DDBJ databases">
        <title>Origin of plasmid-mediated fosfomycin resistance gene fosA3.</title>
        <authorList>
            <person name="Ito R."/>
            <person name="Pacey M.P."/>
            <person name="Doi Y."/>
        </authorList>
    </citation>
    <scope>NUCLEOTIDE SEQUENCE [LARGE SCALE GENOMIC DNA]</scope>
    <source>
        <strain evidence="2 3">YDC799</strain>
    </source>
</reference>
<keyword evidence="1" id="KW-1133">Transmembrane helix</keyword>
<dbReference type="AlphaFoldDB" id="A0A248KIB2"/>
<evidence type="ECO:0000313" key="2">
    <source>
        <dbReference type="EMBL" id="ASG63016.1"/>
    </source>
</evidence>
<accession>A0A248KIB2</accession>
<protein>
    <submittedName>
        <fullName evidence="2">Uncharacterized protein</fullName>
    </submittedName>
</protein>
<dbReference type="EMBL" id="CP022114">
    <property type="protein sequence ID" value="ASG63016.1"/>
    <property type="molecule type" value="Genomic_DNA"/>
</dbReference>
<keyword evidence="1" id="KW-0472">Membrane</keyword>